<feature type="transmembrane region" description="Helical" evidence="1">
    <location>
        <begin position="106"/>
        <end position="128"/>
    </location>
</feature>
<protein>
    <recommendedName>
        <fullName evidence="4">Zincin peptidase</fullName>
    </recommendedName>
</protein>
<evidence type="ECO:0000256" key="1">
    <source>
        <dbReference type="SAM" id="Phobius"/>
    </source>
</evidence>
<gene>
    <name evidence="2" type="ORF">ABID49_002490</name>
</gene>
<dbReference type="InterPro" id="IPR021683">
    <property type="entry name" value="DUF3267"/>
</dbReference>
<feature type="transmembrane region" description="Helical" evidence="1">
    <location>
        <begin position="49"/>
        <end position="73"/>
    </location>
</feature>
<keyword evidence="3" id="KW-1185">Reference proteome</keyword>
<proteinExistence type="predicted"/>
<accession>A0ABV2GE72</accession>
<dbReference type="RefSeq" id="WP_354198711.1">
    <property type="nucleotide sequence ID" value="NZ_JBEPLW010000026.1"/>
</dbReference>
<dbReference type="EMBL" id="JBEPLW010000026">
    <property type="protein sequence ID" value="MET3576561.1"/>
    <property type="molecule type" value="Genomic_DNA"/>
</dbReference>
<sequence>MHCWKTINVKKHYGLSRLFLFSSILMVAVFIISYISFNLVNDGDMTDSLFPLFLLMVVLLYPVHKAIHYAVLWRYRARITLSMNRDWPIFPVIQLRVREPIPKHRFAVSLIMPFLTLNPLFIVCGALFPAFTHYFAILLAYHCGMCLIDLIYVKNLSRSPKACFIEETDGGYEILVPFAD</sequence>
<organism evidence="2 3">
    <name type="scientific">Bhargavaea ullalensis</name>
    <dbReference type="NCBI Taxonomy" id="1265685"/>
    <lineage>
        <taxon>Bacteria</taxon>
        <taxon>Bacillati</taxon>
        <taxon>Bacillota</taxon>
        <taxon>Bacilli</taxon>
        <taxon>Bacillales</taxon>
        <taxon>Caryophanaceae</taxon>
        <taxon>Bhargavaea</taxon>
    </lineage>
</organism>
<evidence type="ECO:0000313" key="3">
    <source>
        <dbReference type="Proteomes" id="UP001549099"/>
    </source>
</evidence>
<comment type="caution">
    <text evidence="2">The sequence shown here is derived from an EMBL/GenBank/DDBJ whole genome shotgun (WGS) entry which is preliminary data.</text>
</comment>
<evidence type="ECO:0008006" key="4">
    <source>
        <dbReference type="Google" id="ProtNLM"/>
    </source>
</evidence>
<feature type="transmembrane region" description="Helical" evidence="1">
    <location>
        <begin position="18"/>
        <end position="37"/>
    </location>
</feature>
<keyword evidence="1" id="KW-0472">Membrane</keyword>
<keyword evidence="1" id="KW-0812">Transmembrane</keyword>
<reference evidence="2 3" key="1">
    <citation type="submission" date="2024-06" db="EMBL/GenBank/DDBJ databases">
        <title>Genomic Encyclopedia of Type Strains, Phase IV (KMG-IV): sequencing the most valuable type-strain genomes for metagenomic binning, comparative biology and taxonomic classification.</title>
        <authorList>
            <person name="Goeker M."/>
        </authorList>
    </citation>
    <scope>NUCLEOTIDE SEQUENCE [LARGE SCALE GENOMIC DNA]</scope>
    <source>
        <strain evidence="2 3">DSM 26128</strain>
    </source>
</reference>
<feature type="transmembrane region" description="Helical" evidence="1">
    <location>
        <begin position="134"/>
        <end position="152"/>
    </location>
</feature>
<dbReference type="Proteomes" id="UP001549099">
    <property type="component" value="Unassembled WGS sequence"/>
</dbReference>
<evidence type="ECO:0000313" key="2">
    <source>
        <dbReference type="EMBL" id="MET3576561.1"/>
    </source>
</evidence>
<keyword evidence="1" id="KW-1133">Transmembrane helix</keyword>
<name>A0ABV2GE72_9BACL</name>
<dbReference type="Pfam" id="PF11667">
    <property type="entry name" value="DUF3267"/>
    <property type="match status" value="1"/>
</dbReference>